<proteinExistence type="predicted"/>
<feature type="domain" description="Transposase Helix-turn-helix" evidence="4">
    <location>
        <begin position="43"/>
        <end position="83"/>
    </location>
</feature>
<comment type="cofactor">
    <cofactor evidence="1">
        <name>a divalent metal cation</name>
        <dbReference type="ChEBI" id="CHEBI:60240"/>
    </cofactor>
</comment>
<dbReference type="KEGG" id="avc:NCTC10951_02195"/>
<dbReference type="InterPro" id="IPR027805">
    <property type="entry name" value="Transposase_HTH_dom"/>
</dbReference>
<dbReference type="PANTHER" id="PTHR23080">
    <property type="entry name" value="THAP DOMAIN PROTEIN"/>
    <property type="match status" value="1"/>
</dbReference>
<evidence type="ECO:0000256" key="2">
    <source>
        <dbReference type="ARBA" id="ARBA00022723"/>
    </source>
</evidence>
<evidence type="ECO:0000313" key="7">
    <source>
        <dbReference type="Proteomes" id="UP000268658"/>
    </source>
</evidence>
<sequence length="259" mass="28658">MTNSSTRIPRCEVVGLCEAIFAENPDLPVFGARALGLFLCVRLTLTYLRHNLPQELLAELYGVSQATVSRVISTYTPLIAQALQASVPTVEDLDPTAQLIIDGTLLQCWSWKDHPELYSGKHKTTGLNVQVACTLSGTLAWISDPQDGRVHDTQALRHCGLLDVPATDLPDGTPPPRHVGDKGYIGLGMITPKRKPAKLPLHPDDKTYNTTVNQIRYKIERVIANIKTWRVLHTGYRRPPETFPETISAVLGLIFTYTP</sequence>
<evidence type="ECO:0000256" key="1">
    <source>
        <dbReference type="ARBA" id="ARBA00001968"/>
    </source>
</evidence>
<dbReference type="InterPro" id="IPR027806">
    <property type="entry name" value="HARBI1_dom"/>
</dbReference>
<protein>
    <submittedName>
        <fullName evidence="5">Transposase DDE domain</fullName>
    </submittedName>
</protein>
<dbReference type="Proteomes" id="UP000268658">
    <property type="component" value="Chromosome"/>
</dbReference>
<gene>
    <name evidence="5" type="ORF">NCTC10951_00892</name>
    <name evidence="6" type="ORF">NCTC10951_02195</name>
</gene>
<dbReference type="PANTHER" id="PTHR23080:SF133">
    <property type="entry name" value="SI:CH211-262I1.5-RELATED"/>
    <property type="match status" value="1"/>
</dbReference>
<evidence type="ECO:0000259" key="4">
    <source>
        <dbReference type="Pfam" id="PF13613"/>
    </source>
</evidence>
<keyword evidence="2" id="KW-0479">Metal-binding</keyword>
<reference evidence="5 7" key="1">
    <citation type="submission" date="2018-12" db="EMBL/GenBank/DDBJ databases">
        <authorList>
            <consortium name="Pathogen Informatics"/>
        </authorList>
    </citation>
    <scope>NUCLEOTIDE SEQUENCE [LARGE SCALE GENOMIC DNA]</scope>
    <source>
        <strain evidence="5 7">NCTC10951</strain>
    </source>
</reference>
<evidence type="ECO:0000313" key="5">
    <source>
        <dbReference type="EMBL" id="VEI15009.1"/>
    </source>
</evidence>
<organism evidence="5 7">
    <name type="scientific">Actinomyces viscosus</name>
    <dbReference type="NCBI Taxonomy" id="1656"/>
    <lineage>
        <taxon>Bacteria</taxon>
        <taxon>Bacillati</taxon>
        <taxon>Actinomycetota</taxon>
        <taxon>Actinomycetes</taxon>
        <taxon>Actinomycetales</taxon>
        <taxon>Actinomycetaceae</taxon>
        <taxon>Actinomyces</taxon>
    </lineage>
</organism>
<accession>A0A448PJ47</accession>
<dbReference type="GO" id="GO:0046872">
    <property type="term" value="F:metal ion binding"/>
    <property type="evidence" value="ECO:0007669"/>
    <property type="project" value="UniProtKB-KW"/>
</dbReference>
<evidence type="ECO:0000259" key="3">
    <source>
        <dbReference type="Pfam" id="PF13359"/>
    </source>
</evidence>
<name>A0A448PJ47_ACTVI</name>
<feature type="domain" description="DDE Tnp4" evidence="3">
    <location>
        <begin position="101"/>
        <end position="253"/>
    </location>
</feature>
<dbReference type="Pfam" id="PF13613">
    <property type="entry name" value="HTH_Tnp_4"/>
    <property type="match status" value="1"/>
</dbReference>
<dbReference type="EMBL" id="LR134477">
    <property type="protein sequence ID" value="VEI15009.1"/>
    <property type="molecule type" value="Genomic_DNA"/>
</dbReference>
<evidence type="ECO:0000313" key="6">
    <source>
        <dbReference type="EMBL" id="VEI17438.1"/>
    </source>
</evidence>
<dbReference type="Pfam" id="PF13359">
    <property type="entry name" value="DDE_Tnp_4"/>
    <property type="match status" value="1"/>
</dbReference>
<dbReference type="KEGG" id="avc:NCTC10951_00892"/>
<dbReference type="AlphaFoldDB" id="A0A448PJ47"/>
<dbReference type="EMBL" id="LR134477">
    <property type="protein sequence ID" value="VEI17438.1"/>
    <property type="molecule type" value="Genomic_DNA"/>
</dbReference>